<gene>
    <name evidence="4" type="ORF">FDY93_15940</name>
</gene>
<feature type="transmembrane region" description="Helical" evidence="2">
    <location>
        <begin position="161"/>
        <end position="181"/>
    </location>
</feature>
<accession>A0ABY2UDZ1</accession>
<comment type="caution">
    <text evidence="4">The sequence shown here is derived from an EMBL/GenBank/DDBJ whole genome shotgun (WGS) entry which is preliminary data.</text>
</comment>
<reference evidence="4 5" key="1">
    <citation type="submission" date="2019-05" db="EMBL/GenBank/DDBJ databases">
        <title>Microbulbifer harenosus sp. nov., an alginate-degrading bacterium isolated from coastal sand.</title>
        <authorList>
            <person name="Huang H."/>
            <person name="Mo K."/>
            <person name="Bao S."/>
        </authorList>
    </citation>
    <scope>NUCLEOTIDE SEQUENCE [LARGE SCALE GENOMIC DNA]</scope>
    <source>
        <strain evidence="4 5">HB161719</strain>
    </source>
</reference>
<evidence type="ECO:0000256" key="1">
    <source>
        <dbReference type="SAM" id="MobiDB-lite"/>
    </source>
</evidence>
<dbReference type="EMBL" id="VANI01000018">
    <property type="protein sequence ID" value="TLM75187.1"/>
    <property type="molecule type" value="Genomic_DNA"/>
</dbReference>
<evidence type="ECO:0000259" key="3">
    <source>
        <dbReference type="PROSITE" id="PS50006"/>
    </source>
</evidence>
<evidence type="ECO:0000313" key="5">
    <source>
        <dbReference type="Proteomes" id="UP000306791"/>
    </source>
</evidence>
<feature type="region of interest" description="Disordered" evidence="1">
    <location>
        <begin position="324"/>
        <end position="350"/>
    </location>
</feature>
<name>A0ABY2UDZ1_9GAMM</name>
<sequence>MALIIEEINRAHRVSARYRMDGDRATIGRCYDNAVMLEDPHVDPVHAEVVRDEDGCYVLRDLSSLNGLRLVRNFRDKSIKPAAIREHQIRCGDEIQLGKSRVRFIDTDMSVAPAVPLHSAETVFDRLATPLVAATLCLLVAGLSLWLAWLGTSSELEWTGAVKVLTDAVIGLLIYAAAWAFIGKVVKHEAHFLAHLSIAAAAALIYAGWQWFGTLLNFNFNLSQVLPLLNILALAVLLPVMLWCATYLALNVAPHWRLLGSVLLPWSFLGFAAAVEVGNMDEFSESPQVSTELKSKDWLFRTPVPLEKFLADAPELFDIPIEKSDDKKGKKSANKDSTEEDTHDEEIRGE</sequence>
<dbReference type="Proteomes" id="UP000306791">
    <property type="component" value="Unassembled WGS sequence"/>
</dbReference>
<dbReference type="InterPro" id="IPR008984">
    <property type="entry name" value="SMAD_FHA_dom_sf"/>
</dbReference>
<feature type="compositionally biased region" description="Basic and acidic residues" evidence="1">
    <location>
        <begin position="324"/>
        <end position="337"/>
    </location>
</feature>
<proteinExistence type="predicted"/>
<dbReference type="InterPro" id="IPR000253">
    <property type="entry name" value="FHA_dom"/>
</dbReference>
<dbReference type="Pfam" id="PF00498">
    <property type="entry name" value="FHA"/>
    <property type="match status" value="1"/>
</dbReference>
<evidence type="ECO:0000313" key="4">
    <source>
        <dbReference type="EMBL" id="TLM75187.1"/>
    </source>
</evidence>
<feature type="transmembrane region" description="Helical" evidence="2">
    <location>
        <begin position="127"/>
        <end position="149"/>
    </location>
</feature>
<feature type="transmembrane region" description="Helical" evidence="2">
    <location>
        <begin position="224"/>
        <end position="249"/>
    </location>
</feature>
<dbReference type="PROSITE" id="PS50006">
    <property type="entry name" value="FHA_DOMAIN"/>
    <property type="match status" value="1"/>
</dbReference>
<feature type="transmembrane region" description="Helical" evidence="2">
    <location>
        <begin position="193"/>
        <end position="212"/>
    </location>
</feature>
<dbReference type="SUPFAM" id="SSF49879">
    <property type="entry name" value="SMAD/FHA domain"/>
    <property type="match status" value="1"/>
</dbReference>
<dbReference type="RefSeq" id="WP_138236759.1">
    <property type="nucleotide sequence ID" value="NZ_CP185860.1"/>
</dbReference>
<protein>
    <submittedName>
        <fullName evidence="4">FHA domain-containing protein</fullName>
    </submittedName>
</protein>
<keyword evidence="2" id="KW-1133">Transmembrane helix</keyword>
<dbReference type="Gene3D" id="2.60.200.20">
    <property type="match status" value="1"/>
</dbReference>
<evidence type="ECO:0000256" key="2">
    <source>
        <dbReference type="SAM" id="Phobius"/>
    </source>
</evidence>
<dbReference type="CDD" id="cd00060">
    <property type="entry name" value="FHA"/>
    <property type="match status" value="1"/>
</dbReference>
<organism evidence="4 5">
    <name type="scientific">Microbulbifer harenosus</name>
    <dbReference type="NCBI Taxonomy" id="2576840"/>
    <lineage>
        <taxon>Bacteria</taxon>
        <taxon>Pseudomonadati</taxon>
        <taxon>Pseudomonadota</taxon>
        <taxon>Gammaproteobacteria</taxon>
        <taxon>Cellvibrionales</taxon>
        <taxon>Microbulbiferaceae</taxon>
        <taxon>Microbulbifer</taxon>
    </lineage>
</organism>
<keyword evidence="2" id="KW-0472">Membrane</keyword>
<keyword evidence="2" id="KW-0812">Transmembrane</keyword>
<feature type="domain" description="FHA" evidence="3">
    <location>
        <begin position="25"/>
        <end position="70"/>
    </location>
</feature>
<keyword evidence="5" id="KW-1185">Reference proteome</keyword>